<comment type="pathway">
    <text evidence="3">Protein modification; protein ubiquitination.</text>
</comment>
<dbReference type="InParanoid" id="A0A2Y9RX96"/>
<feature type="region of interest" description="Disordered" evidence="13">
    <location>
        <begin position="94"/>
        <end position="158"/>
    </location>
</feature>
<dbReference type="InterPro" id="IPR058896">
    <property type="entry name" value="RNF6/12_N"/>
</dbReference>
<gene>
    <name evidence="16" type="primary">RNF6</name>
</gene>
<dbReference type="Pfam" id="PF13639">
    <property type="entry name" value="zf-RING_2"/>
    <property type="match status" value="1"/>
</dbReference>
<comment type="catalytic activity">
    <reaction evidence="1">
        <text>S-ubiquitinyl-[E2 ubiquitin-conjugating enzyme]-L-cysteine + [acceptor protein]-L-lysine = [E2 ubiquitin-conjugating enzyme]-L-cysteine + N(6)-ubiquitinyl-[acceptor protein]-L-lysine.</text>
        <dbReference type="EC" id="2.3.2.27"/>
    </reaction>
</comment>
<evidence type="ECO:0000256" key="10">
    <source>
        <dbReference type="ARBA" id="ARBA00023242"/>
    </source>
</evidence>
<comment type="subcellular location">
    <subcellularLocation>
        <location evidence="2">Nucleus</location>
    </subcellularLocation>
</comment>
<evidence type="ECO:0000256" key="5">
    <source>
        <dbReference type="ARBA" id="ARBA00022679"/>
    </source>
</evidence>
<dbReference type="GO" id="GO:0005634">
    <property type="term" value="C:nucleus"/>
    <property type="evidence" value="ECO:0007669"/>
    <property type="project" value="UniProtKB-SubCell"/>
</dbReference>
<keyword evidence="15" id="KW-1185">Reference proteome</keyword>
<accession>A0A2Y9RX96</accession>
<feature type="compositionally biased region" description="Polar residues" evidence="13">
    <location>
        <begin position="567"/>
        <end position="577"/>
    </location>
</feature>
<feature type="region of interest" description="Disordered" evidence="13">
    <location>
        <begin position="1"/>
        <end position="41"/>
    </location>
</feature>
<dbReference type="PROSITE" id="PS50089">
    <property type="entry name" value="ZF_RING_2"/>
    <property type="match status" value="1"/>
</dbReference>
<evidence type="ECO:0000256" key="8">
    <source>
        <dbReference type="ARBA" id="ARBA00022786"/>
    </source>
</evidence>
<keyword evidence="7 12" id="KW-0863">Zinc-finger</keyword>
<keyword evidence="5" id="KW-0808">Transferase</keyword>
<feature type="compositionally biased region" description="Polar residues" evidence="13">
    <location>
        <begin position="132"/>
        <end position="158"/>
    </location>
</feature>
<feature type="compositionally biased region" description="Basic and acidic residues" evidence="13">
    <location>
        <begin position="29"/>
        <end position="41"/>
    </location>
</feature>
<feature type="compositionally biased region" description="Low complexity" evidence="13">
    <location>
        <begin position="318"/>
        <end position="334"/>
    </location>
</feature>
<dbReference type="GO" id="GO:0045893">
    <property type="term" value="P:positive regulation of DNA-templated transcription"/>
    <property type="evidence" value="ECO:0007669"/>
    <property type="project" value="TreeGrafter"/>
</dbReference>
<comment type="similarity">
    <text evidence="11">Belongs to the RNF12 family.</text>
</comment>
<feature type="compositionally biased region" description="Polar residues" evidence="13">
    <location>
        <begin position="301"/>
        <end position="312"/>
    </location>
</feature>
<evidence type="ECO:0000256" key="4">
    <source>
        <dbReference type="ARBA" id="ARBA00012483"/>
    </source>
</evidence>
<organism evidence="15 16">
    <name type="scientific">Trichechus manatus latirostris</name>
    <name type="common">Florida manatee</name>
    <dbReference type="NCBI Taxonomy" id="127582"/>
    <lineage>
        <taxon>Eukaryota</taxon>
        <taxon>Metazoa</taxon>
        <taxon>Chordata</taxon>
        <taxon>Craniata</taxon>
        <taxon>Vertebrata</taxon>
        <taxon>Euteleostomi</taxon>
        <taxon>Mammalia</taxon>
        <taxon>Eutheria</taxon>
        <taxon>Afrotheria</taxon>
        <taxon>Sirenia</taxon>
        <taxon>Trichechidae</taxon>
        <taxon>Trichechus</taxon>
    </lineage>
</organism>
<dbReference type="Pfam" id="PF25914">
    <property type="entry name" value="RNF6_N"/>
    <property type="match status" value="1"/>
</dbReference>
<dbReference type="GO" id="GO:0061630">
    <property type="term" value="F:ubiquitin protein ligase activity"/>
    <property type="evidence" value="ECO:0007669"/>
    <property type="project" value="UniProtKB-EC"/>
</dbReference>
<dbReference type="Gene3D" id="3.30.40.10">
    <property type="entry name" value="Zinc/RING finger domain, C3HC4 (zinc finger)"/>
    <property type="match status" value="1"/>
</dbReference>
<keyword evidence="10" id="KW-0539">Nucleus</keyword>
<dbReference type="EC" id="2.3.2.27" evidence="4"/>
<dbReference type="STRING" id="127582.A0A2Y9RX96"/>
<dbReference type="FunFam" id="3.30.40.10:FF:000054">
    <property type="entry name" value="E3 ubiquitin-protein ligase RLIM isoform X1"/>
    <property type="match status" value="1"/>
</dbReference>
<evidence type="ECO:0000313" key="15">
    <source>
        <dbReference type="Proteomes" id="UP000248480"/>
    </source>
</evidence>
<feature type="compositionally biased region" description="Basic and acidic residues" evidence="13">
    <location>
        <begin position="101"/>
        <end position="120"/>
    </location>
</feature>
<dbReference type="InterPro" id="IPR013083">
    <property type="entry name" value="Znf_RING/FYVE/PHD"/>
</dbReference>
<feature type="compositionally biased region" description="Polar residues" evidence="13">
    <location>
        <begin position="539"/>
        <end position="559"/>
    </location>
</feature>
<evidence type="ECO:0000256" key="2">
    <source>
        <dbReference type="ARBA" id="ARBA00004123"/>
    </source>
</evidence>
<feature type="compositionally biased region" description="Basic and acidic residues" evidence="13">
    <location>
        <begin position="270"/>
        <end position="283"/>
    </location>
</feature>
<evidence type="ECO:0000256" key="7">
    <source>
        <dbReference type="ARBA" id="ARBA00022771"/>
    </source>
</evidence>
<feature type="region of interest" description="Disordered" evidence="13">
    <location>
        <begin position="252"/>
        <end position="283"/>
    </location>
</feature>
<dbReference type="InterPro" id="IPR051834">
    <property type="entry name" value="RING_finger_E3_ligase"/>
</dbReference>
<dbReference type="SUPFAM" id="SSF57850">
    <property type="entry name" value="RING/U-box"/>
    <property type="match status" value="1"/>
</dbReference>
<name>A0A2Y9RX96_TRIMA</name>
<feature type="region of interest" description="Disordered" evidence="13">
    <location>
        <begin position="527"/>
        <end position="581"/>
    </location>
</feature>
<dbReference type="Proteomes" id="UP000248480">
    <property type="component" value="Unplaced"/>
</dbReference>
<dbReference type="FunCoup" id="A0A2Y9RX96">
    <property type="interactions" value="3415"/>
</dbReference>
<evidence type="ECO:0000256" key="9">
    <source>
        <dbReference type="ARBA" id="ARBA00022833"/>
    </source>
</evidence>
<sequence length="698" mass="79376">MYCLDRKPGDLSMNQSRSRSDDGGEEASFQDHNHHENERRWQQERLHREEAYYQFINELSDEDYRLMRDHNLLGTPGEITSEELQQRLDGVKEQIASQPDLRNRENGTNTRDSEVPRESSNEDSLLEWLNTFRRTGNATRSGQNGNQTWRAVSRTNPNSGEFRFSLEIHVNHENREFEIHGEDYASIPLTDISRDHTRNRHQRSNSPVARRTRSQTSVNFSGNSSNTPRTRLGSRGQNSIEVSYSTLGRLRNGVRGSVGVPRTRTPRANSSDHTDQAGDGELRQREGQRFGAAHVWENGARTNVTVRNTNQRLEPIRLRSSFSSRSRSPIQRQSGTADHNSQRESRPSQRTIRRSARRRGITHGFLQHDRESRGTTYTPFSNSRLVSRITVEEGEESSRSSTAVRRHPTITLDLQVRRIRPGENRDRDSIANRTRSRVGLAENTVTLESNSGGFRRTISRLERSGIRTYVSTITVPLRRISENELVEPSSVALRSILRQIMTGFGELSSLMEAESESEIERSGQHLPEMHSDLGDLGTVNDSSPHNEGSSEDWQAQEDSTGMRGENDTMQPHAQNSDSRGDRQLRNANNLVETGTLPILRLAHFFLLNEGDDDNRSRGLTKEQIDNLSTRNYEHSSIDSELSKICSVCISDYVTGNKLRQLPCMHEFHIHCIDRWLSENCTCPICRQPVLGSSIANSG</sequence>
<keyword evidence="9" id="KW-0862">Zinc</keyword>
<evidence type="ECO:0000256" key="13">
    <source>
        <dbReference type="SAM" id="MobiDB-lite"/>
    </source>
</evidence>
<keyword evidence="6" id="KW-0479">Metal-binding</keyword>
<dbReference type="InterPro" id="IPR001841">
    <property type="entry name" value="Znf_RING"/>
</dbReference>
<proteinExistence type="inferred from homology"/>
<dbReference type="GO" id="GO:0008270">
    <property type="term" value="F:zinc ion binding"/>
    <property type="evidence" value="ECO:0007669"/>
    <property type="project" value="UniProtKB-KW"/>
</dbReference>
<dbReference type="GO" id="GO:0006511">
    <property type="term" value="P:ubiquitin-dependent protein catabolic process"/>
    <property type="evidence" value="ECO:0007669"/>
    <property type="project" value="TreeGrafter"/>
</dbReference>
<evidence type="ECO:0000256" key="11">
    <source>
        <dbReference type="ARBA" id="ARBA00038418"/>
    </source>
</evidence>
<protein>
    <recommendedName>
        <fullName evidence="4">RING-type E3 ubiquitin transferase</fullName>
        <ecNumber evidence="4">2.3.2.27</ecNumber>
    </recommendedName>
</protein>
<evidence type="ECO:0000259" key="14">
    <source>
        <dbReference type="PROSITE" id="PS50089"/>
    </source>
</evidence>
<evidence type="ECO:0000256" key="1">
    <source>
        <dbReference type="ARBA" id="ARBA00000900"/>
    </source>
</evidence>
<dbReference type="CTD" id="6049"/>
<dbReference type="AlphaFoldDB" id="A0A2Y9RX96"/>
<keyword evidence="8" id="KW-0833">Ubl conjugation pathway</keyword>
<reference evidence="16" key="1">
    <citation type="submission" date="2025-08" db="UniProtKB">
        <authorList>
            <consortium name="RefSeq"/>
        </authorList>
    </citation>
    <scope>IDENTIFICATION</scope>
</reference>
<evidence type="ECO:0000256" key="12">
    <source>
        <dbReference type="PROSITE-ProRule" id="PRU00175"/>
    </source>
</evidence>
<dbReference type="RefSeq" id="XP_023596689.1">
    <property type="nucleotide sequence ID" value="XM_023740921.1"/>
</dbReference>
<evidence type="ECO:0000313" key="16">
    <source>
        <dbReference type="RefSeq" id="XP_023596689.1"/>
    </source>
</evidence>
<evidence type="ECO:0000256" key="6">
    <source>
        <dbReference type="ARBA" id="ARBA00022723"/>
    </source>
</evidence>
<feature type="domain" description="RING-type" evidence="14">
    <location>
        <begin position="645"/>
        <end position="686"/>
    </location>
</feature>
<dbReference type="GeneID" id="101345063"/>
<dbReference type="PANTHER" id="PTHR45931">
    <property type="entry name" value="SI:CH211-59O9.10"/>
    <property type="match status" value="1"/>
</dbReference>
<feature type="region of interest" description="Disordered" evidence="13">
    <location>
        <begin position="190"/>
        <end position="239"/>
    </location>
</feature>
<evidence type="ECO:0000256" key="3">
    <source>
        <dbReference type="ARBA" id="ARBA00004906"/>
    </source>
</evidence>
<dbReference type="CDD" id="cd16673">
    <property type="entry name" value="RING-H2_RNF6"/>
    <property type="match status" value="1"/>
</dbReference>
<dbReference type="SMART" id="SM00184">
    <property type="entry name" value="RING"/>
    <property type="match status" value="1"/>
</dbReference>
<feature type="region of interest" description="Disordered" evidence="13">
    <location>
        <begin position="301"/>
        <end position="364"/>
    </location>
</feature>
<feature type="compositionally biased region" description="Polar residues" evidence="13">
    <location>
        <begin position="214"/>
        <end position="239"/>
    </location>
</feature>
<dbReference type="GO" id="GO:0016567">
    <property type="term" value="P:protein ubiquitination"/>
    <property type="evidence" value="ECO:0007669"/>
    <property type="project" value="TreeGrafter"/>
</dbReference>
<dbReference type="PANTHER" id="PTHR45931:SF2">
    <property type="entry name" value="E3 UBIQUITIN-PROTEIN LIGASE RNF6"/>
    <property type="match status" value="1"/>
</dbReference>
<feature type="compositionally biased region" description="Basic residues" evidence="13">
    <location>
        <begin position="351"/>
        <end position="361"/>
    </location>
</feature>